<dbReference type="KEGG" id="mcos:GM418_10555"/>
<proteinExistence type="inferred from homology"/>
<evidence type="ECO:0000313" key="9">
    <source>
        <dbReference type="Proteomes" id="UP000428260"/>
    </source>
</evidence>
<evidence type="ECO:0000256" key="3">
    <source>
        <dbReference type="ARBA" id="ARBA00022729"/>
    </source>
</evidence>
<evidence type="ECO:0000259" key="7">
    <source>
        <dbReference type="Pfam" id="PF14322"/>
    </source>
</evidence>
<dbReference type="Proteomes" id="UP000428260">
    <property type="component" value="Chromosome"/>
</dbReference>
<sequence>MKMKLKNIITYSLLSLLILTSGGCVEKFLDFFPEDKITSANFPVNEDDMDLLLNGLYGQVCENTLYNEGFFAFGVLDGATPNGWNWGNLSITKIGNGQLSATDEQIVSFRWTRGYAIIFRANYLIKALEDVELDASVKSMYEAEARFLRGVAYATLVESYGGVPIVLDAISTEDARTISRNTAEETWNQAISDYDFAIANLDVDAPQVGRATKGAAMAMKMRALLYQNKFSEVITLADQIMALGKYSLFPSYEGIFQLENENNEEVIFDIQYMRGENSQGTRLDQFTGTGTGSWTRGTRYTPTEDLVNAYERIDGTPGKYFESEIDLDNPYEGWDPRLAATCVVPGSYYLGYRFPNYLYPGGAYNHPGNRIKHLSTRKYREDNEADLAPTDQSDLNNIVIRYADVILSKAEALIESGGNVDEAIALINRIRTERDDVKMTPVATGLSREEARAKLRHERRIEFALEGLYWMDIKRWHKMDGFLDGVYPIEIRDHTGGLVETKFPDGYIEHFNLLPIPNSELSLNENLEQNPGW</sequence>
<organism evidence="8 9">
    <name type="scientific">Maribellus comscasis</name>
    <dbReference type="NCBI Taxonomy" id="2681766"/>
    <lineage>
        <taxon>Bacteria</taxon>
        <taxon>Pseudomonadati</taxon>
        <taxon>Bacteroidota</taxon>
        <taxon>Bacteroidia</taxon>
        <taxon>Marinilabiliales</taxon>
        <taxon>Prolixibacteraceae</taxon>
        <taxon>Maribellus</taxon>
    </lineage>
</organism>
<evidence type="ECO:0000313" key="8">
    <source>
        <dbReference type="EMBL" id="QGY44080.1"/>
    </source>
</evidence>
<keyword evidence="5" id="KW-0998">Cell outer membrane</keyword>
<evidence type="ECO:0000256" key="4">
    <source>
        <dbReference type="ARBA" id="ARBA00023136"/>
    </source>
</evidence>
<evidence type="ECO:0000256" key="5">
    <source>
        <dbReference type="ARBA" id="ARBA00023237"/>
    </source>
</evidence>
<dbReference type="AlphaFoldDB" id="A0A6I6JSK2"/>
<accession>A0A6I6JSK2</accession>
<keyword evidence="9" id="KW-1185">Reference proteome</keyword>
<protein>
    <submittedName>
        <fullName evidence="8">RagB/SusD family nutrient uptake outer membrane protein</fullName>
    </submittedName>
</protein>
<comment type="subcellular location">
    <subcellularLocation>
        <location evidence="1">Cell outer membrane</location>
    </subcellularLocation>
</comment>
<dbReference type="CDD" id="cd08977">
    <property type="entry name" value="SusD"/>
    <property type="match status" value="1"/>
</dbReference>
<name>A0A6I6JSK2_9BACT</name>
<dbReference type="Pfam" id="PF14322">
    <property type="entry name" value="SusD-like_3"/>
    <property type="match status" value="1"/>
</dbReference>
<dbReference type="EMBL" id="CP046401">
    <property type="protein sequence ID" value="QGY44080.1"/>
    <property type="molecule type" value="Genomic_DNA"/>
</dbReference>
<dbReference type="GO" id="GO:0009279">
    <property type="term" value="C:cell outer membrane"/>
    <property type="evidence" value="ECO:0007669"/>
    <property type="project" value="UniProtKB-SubCell"/>
</dbReference>
<dbReference type="InterPro" id="IPR012944">
    <property type="entry name" value="SusD_RagB_dom"/>
</dbReference>
<feature type="domain" description="RagB/SusD" evidence="6">
    <location>
        <begin position="265"/>
        <end position="533"/>
    </location>
</feature>
<evidence type="ECO:0000256" key="2">
    <source>
        <dbReference type="ARBA" id="ARBA00006275"/>
    </source>
</evidence>
<keyword evidence="3" id="KW-0732">Signal</keyword>
<evidence type="ECO:0000256" key="1">
    <source>
        <dbReference type="ARBA" id="ARBA00004442"/>
    </source>
</evidence>
<reference evidence="8 9" key="1">
    <citation type="submission" date="2019-11" db="EMBL/GenBank/DDBJ databases">
        <authorList>
            <person name="Zheng R.K."/>
            <person name="Sun C.M."/>
        </authorList>
    </citation>
    <scope>NUCLEOTIDE SEQUENCE [LARGE SCALE GENOMIC DNA]</scope>
    <source>
        <strain evidence="8 9">WC007</strain>
    </source>
</reference>
<gene>
    <name evidence="8" type="ORF">GM418_10555</name>
</gene>
<dbReference type="PROSITE" id="PS51257">
    <property type="entry name" value="PROKAR_LIPOPROTEIN"/>
    <property type="match status" value="1"/>
</dbReference>
<dbReference type="SUPFAM" id="SSF48452">
    <property type="entry name" value="TPR-like"/>
    <property type="match status" value="1"/>
</dbReference>
<feature type="domain" description="SusD-like N-terminal" evidence="7">
    <location>
        <begin position="47"/>
        <end position="222"/>
    </location>
</feature>
<evidence type="ECO:0000259" key="6">
    <source>
        <dbReference type="Pfam" id="PF07980"/>
    </source>
</evidence>
<dbReference type="Gene3D" id="1.25.40.390">
    <property type="match status" value="1"/>
</dbReference>
<dbReference type="InterPro" id="IPR011990">
    <property type="entry name" value="TPR-like_helical_dom_sf"/>
</dbReference>
<keyword evidence="4" id="KW-0472">Membrane</keyword>
<dbReference type="InterPro" id="IPR033985">
    <property type="entry name" value="SusD-like_N"/>
</dbReference>
<dbReference type="Pfam" id="PF07980">
    <property type="entry name" value="SusD_RagB"/>
    <property type="match status" value="1"/>
</dbReference>
<comment type="similarity">
    <text evidence="2">Belongs to the SusD family.</text>
</comment>